<reference evidence="2 3" key="1">
    <citation type="journal article" date="2010" name="Science">
        <title>Genomic comparison of the ants Camponotus floridanus and Harpegnathos saltator.</title>
        <authorList>
            <person name="Bonasio R."/>
            <person name="Zhang G."/>
            <person name="Ye C."/>
            <person name="Mutti N.S."/>
            <person name="Fang X."/>
            <person name="Qin N."/>
            <person name="Donahue G."/>
            <person name="Yang P."/>
            <person name="Li Q."/>
            <person name="Li C."/>
            <person name="Zhang P."/>
            <person name="Huang Z."/>
            <person name="Berger S.L."/>
            <person name="Reinberg D."/>
            <person name="Wang J."/>
            <person name="Liebig J."/>
        </authorList>
    </citation>
    <scope>NUCLEOTIDE SEQUENCE [LARGE SCALE GENOMIC DNA]</scope>
    <source>
        <strain evidence="3">C129</strain>
    </source>
</reference>
<evidence type="ECO:0000313" key="2">
    <source>
        <dbReference type="EMBL" id="EFN66004.1"/>
    </source>
</evidence>
<sequence>MVRQGLGESFWDDGSTVDTPLLSEESHGRRRTKKDSRREQEDGWNGRLPWSRFLRAWPALWKESVGSLPGGLEPDRNDARKPGAAAQGEQDRSGFLEVHNGH</sequence>
<protein>
    <submittedName>
        <fullName evidence="2">Uncharacterized protein</fullName>
    </submittedName>
</protein>
<dbReference type="EMBL" id="GL440340">
    <property type="protein sequence ID" value="EFN66004.1"/>
    <property type="molecule type" value="Genomic_DNA"/>
</dbReference>
<gene>
    <name evidence="2" type="ORF">EAG_09702</name>
</gene>
<dbReference type="InParanoid" id="E2AKN5"/>
<evidence type="ECO:0000256" key="1">
    <source>
        <dbReference type="SAM" id="MobiDB-lite"/>
    </source>
</evidence>
<keyword evidence="3" id="KW-1185">Reference proteome</keyword>
<dbReference type="Proteomes" id="UP000000311">
    <property type="component" value="Unassembled WGS sequence"/>
</dbReference>
<name>E2AKN5_CAMFO</name>
<evidence type="ECO:0000313" key="3">
    <source>
        <dbReference type="Proteomes" id="UP000000311"/>
    </source>
</evidence>
<proteinExistence type="predicted"/>
<accession>E2AKN5</accession>
<feature type="region of interest" description="Disordered" evidence="1">
    <location>
        <begin position="65"/>
        <end position="102"/>
    </location>
</feature>
<feature type="region of interest" description="Disordered" evidence="1">
    <location>
        <begin position="1"/>
        <end position="45"/>
    </location>
</feature>
<dbReference type="AlphaFoldDB" id="E2AKN5"/>
<organism evidence="3">
    <name type="scientific">Camponotus floridanus</name>
    <name type="common">Florida carpenter ant</name>
    <dbReference type="NCBI Taxonomy" id="104421"/>
    <lineage>
        <taxon>Eukaryota</taxon>
        <taxon>Metazoa</taxon>
        <taxon>Ecdysozoa</taxon>
        <taxon>Arthropoda</taxon>
        <taxon>Hexapoda</taxon>
        <taxon>Insecta</taxon>
        <taxon>Pterygota</taxon>
        <taxon>Neoptera</taxon>
        <taxon>Endopterygota</taxon>
        <taxon>Hymenoptera</taxon>
        <taxon>Apocrita</taxon>
        <taxon>Aculeata</taxon>
        <taxon>Formicoidea</taxon>
        <taxon>Formicidae</taxon>
        <taxon>Formicinae</taxon>
        <taxon>Camponotus</taxon>
    </lineage>
</organism>
<feature type="compositionally biased region" description="Basic and acidic residues" evidence="1">
    <location>
        <begin position="89"/>
        <end position="102"/>
    </location>
</feature>